<dbReference type="AlphaFoldDB" id="A0A182Q5W0"/>
<dbReference type="VEuPathDB" id="VectorBase:AFAF003676"/>
<dbReference type="EMBL" id="AXCN02002049">
    <property type="status" value="NOT_ANNOTATED_CDS"/>
    <property type="molecule type" value="Genomic_DNA"/>
</dbReference>
<keyword evidence="2" id="KW-1185">Reference proteome</keyword>
<name>A0A182Q5W0_9DIPT</name>
<evidence type="ECO:0000313" key="1">
    <source>
        <dbReference type="EnsemblMetazoa" id="AFAF003676-PA"/>
    </source>
</evidence>
<reference evidence="1" key="2">
    <citation type="submission" date="2020-05" db="UniProtKB">
        <authorList>
            <consortium name="EnsemblMetazoa"/>
        </authorList>
    </citation>
    <scope>IDENTIFICATION</scope>
    <source>
        <strain evidence="1">FAR1</strain>
    </source>
</reference>
<dbReference type="Proteomes" id="UP000075886">
    <property type="component" value="Unassembled WGS sequence"/>
</dbReference>
<dbReference type="EnsemblMetazoa" id="AFAF003676-RA">
    <property type="protein sequence ID" value="AFAF003676-PA"/>
    <property type="gene ID" value="AFAF003676"/>
</dbReference>
<proteinExistence type="predicted"/>
<sequence length="144" mass="16573">MVLGKADRIIITIAFLAPEVRNFKFLCTESMFQCEVENWNPRKDGYFVLEHLPTKRPRYLDVKNLLLASLEPHFCIEMAHFVDFLVVLESPEVRSAVIPQACDIESFEVLKTSLQWIHFETNVHLQKVIIAYCPLSEVPPTLAA</sequence>
<organism evidence="1 2">
    <name type="scientific">Anopheles farauti</name>
    <dbReference type="NCBI Taxonomy" id="69004"/>
    <lineage>
        <taxon>Eukaryota</taxon>
        <taxon>Metazoa</taxon>
        <taxon>Ecdysozoa</taxon>
        <taxon>Arthropoda</taxon>
        <taxon>Hexapoda</taxon>
        <taxon>Insecta</taxon>
        <taxon>Pterygota</taxon>
        <taxon>Neoptera</taxon>
        <taxon>Endopterygota</taxon>
        <taxon>Diptera</taxon>
        <taxon>Nematocera</taxon>
        <taxon>Culicoidea</taxon>
        <taxon>Culicidae</taxon>
        <taxon>Anophelinae</taxon>
        <taxon>Anopheles</taxon>
    </lineage>
</organism>
<protein>
    <submittedName>
        <fullName evidence="1">Uncharacterized protein</fullName>
    </submittedName>
</protein>
<evidence type="ECO:0000313" key="2">
    <source>
        <dbReference type="Proteomes" id="UP000075886"/>
    </source>
</evidence>
<reference evidence="2" key="1">
    <citation type="submission" date="2014-01" db="EMBL/GenBank/DDBJ databases">
        <title>The Genome Sequence of Anopheles farauti FAR1 (V2).</title>
        <authorList>
            <consortium name="The Broad Institute Genomics Platform"/>
            <person name="Neafsey D.E."/>
            <person name="Besansky N."/>
            <person name="Howell P."/>
            <person name="Walton C."/>
            <person name="Young S.K."/>
            <person name="Zeng Q."/>
            <person name="Gargeya S."/>
            <person name="Fitzgerald M."/>
            <person name="Haas B."/>
            <person name="Abouelleil A."/>
            <person name="Allen A.W."/>
            <person name="Alvarado L."/>
            <person name="Arachchi H.M."/>
            <person name="Berlin A.M."/>
            <person name="Chapman S.B."/>
            <person name="Gainer-Dewar J."/>
            <person name="Goldberg J."/>
            <person name="Griggs A."/>
            <person name="Gujja S."/>
            <person name="Hansen M."/>
            <person name="Howarth C."/>
            <person name="Imamovic A."/>
            <person name="Ireland A."/>
            <person name="Larimer J."/>
            <person name="McCowan C."/>
            <person name="Murphy C."/>
            <person name="Pearson M."/>
            <person name="Poon T.W."/>
            <person name="Priest M."/>
            <person name="Roberts A."/>
            <person name="Saif S."/>
            <person name="Shea T."/>
            <person name="Sisk P."/>
            <person name="Sykes S."/>
            <person name="Wortman J."/>
            <person name="Nusbaum C."/>
            <person name="Birren B."/>
        </authorList>
    </citation>
    <scope>NUCLEOTIDE SEQUENCE [LARGE SCALE GENOMIC DNA]</scope>
    <source>
        <strain evidence="2">FAR1</strain>
    </source>
</reference>
<accession>A0A182Q5W0</accession>